<name>A0A3M2ZFM4_PSEYM</name>
<evidence type="ECO:0000313" key="1">
    <source>
        <dbReference type="EMBL" id="RML87086.1"/>
    </source>
</evidence>
<gene>
    <name evidence="1" type="ORF">APX70_200241</name>
</gene>
<proteinExistence type="predicted"/>
<dbReference type="Proteomes" id="UP000282378">
    <property type="component" value="Unassembled WGS sequence"/>
</dbReference>
<reference evidence="1 2" key="1">
    <citation type="submission" date="2018-08" db="EMBL/GenBank/DDBJ databases">
        <title>Recombination of ecologically and evolutionarily significant loci maintains genetic cohesion in the Pseudomonas syringae species complex.</title>
        <authorList>
            <person name="Dillon M."/>
            <person name="Thakur S."/>
            <person name="Almeida R.N.D."/>
            <person name="Weir B.S."/>
            <person name="Guttman D.S."/>
        </authorList>
    </citation>
    <scope>NUCLEOTIDE SEQUENCE [LARGE SCALE GENOMIC DNA]</scope>
    <source>
        <strain evidence="1 2">88_10</strain>
    </source>
</reference>
<sequence>MQEARIDVRCVDEEIRAVAIAPRHFVQLGEILRQLGLAVAPGEIGVALGVTDLAQARHHRRFGERFRQEHHFRVLTAHLTDHPLPERQRFGVRVVDTEDFNALLDPAEHDVTQLQPQARNRIGRVEINVDDVLVLFRRVFRITNRAVRTP</sequence>
<protein>
    <submittedName>
        <fullName evidence="1">Uncharacterized protein</fullName>
    </submittedName>
</protein>
<comment type="caution">
    <text evidence="1">The sequence shown here is derived from an EMBL/GenBank/DDBJ whole genome shotgun (WGS) entry which is preliminary data.</text>
</comment>
<organism evidence="1 2">
    <name type="scientific">Pseudomonas syringae pv. maculicola</name>
    <dbReference type="NCBI Taxonomy" id="59511"/>
    <lineage>
        <taxon>Bacteria</taxon>
        <taxon>Pseudomonadati</taxon>
        <taxon>Pseudomonadota</taxon>
        <taxon>Gammaproteobacteria</taxon>
        <taxon>Pseudomonadales</taxon>
        <taxon>Pseudomonadaceae</taxon>
        <taxon>Pseudomonas</taxon>
    </lineage>
</organism>
<accession>A0A3M2ZFM4</accession>
<dbReference type="AlphaFoldDB" id="A0A3M2ZFM4"/>
<evidence type="ECO:0000313" key="2">
    <source>
        <dbReference type="Proteomes" id="UP000282378"/>
    </source>
</evidence>
<dbReference type="EMBL" id="RBNL01001669">
    <property type="protein sequence ID" value="RML87086.1"/>
    <property type="molecule type" value="Genomic_DNA"/>
</dbReference>